<dbReference type="Pfam" id="PF06985">
    <property type="entry name" value="HET"/>
    <property type="match status" value="1"/>
</dbReference>
<organism evidence="2 3">
    <name type="scientific">Cercophora samala</name>
    <dbReference type="NCBI Taxonomy" id="330535"/>
    <lineage>
        <taxon>Eukaryota</taxon>
        <taxon>Fungi</taxon>
        <taxon>Dikarya</taxon>
        <taxon>Ascomycota</taxon>
        <taxon>Pezizomycotina</taxon>
        <taxon>Sordariomycetes</taxon>
        <taxon>Sordariomycetidae</taxon>
        <taxon>Sordariales</taxon>
        <taxon>Lasiosphaeriaceae</taxon>
        <taxon>Cercophora</taxon>
    </lineage>
</organism>
<dbReference type="AlphaFoldDB" id="A0AA40DEB0"/>
<feature type="domain" description="Heterokaryon incompatibility" evidence="1">
    <location>
        <begin position="61"/>
        <end position="218"/>
    </location>
</feature>
<sequence length="676" mass="76266">MASPNFKIAAQLYGPIPLPISSQTEDGSFSIRLLSVTSSPGEPITCRLWADPFDKAATTGYYALSYVWGDASITEEITVNGLPFQATKNLVLALKWFSKSEICSRPLWVDAICINQCNVPERNDQVRFMGSIYSSCREALCILGSEAEEHDGRVFRLLNSLCRDLEHPDMQGENPSLTPLKDKSYADMVDSLGEIFTLLRTPVFYERVYWSRVWTFQETVLSPKTLFIIGDHSCYVQDIEKIANWIWSKNISSIAQSKAVPEGVEAKVWKTVSSVFLDLETDTWITDIIITRKLSKLPNRDRFELLSSLVVRTAVRDSFDPRDKLYGLAGIADIGLKIDYDAPVAEVYTSFAANMARMTHDLAPMFITISDAQSSSEFKVPSWVPDYVRHKNYPLGNYHHANRGAPTAARSIIVDGRVLQVRGIVMDVVEEVQAYRPMPPGQSKLYESWQRYRISSVAQFLFDEDAEATLTTTLCEPPRKDPRTGISIVEAVLRLFSEESTARRGVFSSEPKSVIRPESIPFLADGLMSVTSEEFSARQDVGSRQRDMTLDKAKEILRYVLDEKRTETLDQLEFITAARVVFNAQHWDRQWEMEDNPFVRTANVVPFRTRNGYIGYGMVGVSRGDIVAVLGSCSLPVHLERAGEGEYKLVSLCHVIGARMGEVWGWGREIEDFRLI</sequence>
<dbReference type="InterPro" id="IPR010730">
    <property type="entry name" value="HET"/>
</dbReference>
<dbReference type="EMBL" id="JAULSY010000025">
    <property type="protein sequence ID" value="KAK0671018.1"/>
    <property type="molecule type" value="Genomic_DNA"/>
</dbReference>
<accession>A0AA40DEB0</accession>
<comment type="caution">
    <text evidence="2">The sequence shown here is derived from an EMBL/GenBank/DDBJ whole genome shotgun (WGS) entry which is preliminary data.</text>
</comment>
<gene>
    <name evidence="2" type="ORF">QBC41DRAFT_63702</name>
</gene>
<dbReference type="PANTHER" id="PTHR24148">
    <property type="entry name" value="ANKYRIN REPEAT DOMAIN-CONTAINING PROTEIN 39 HOMOLOG-RELATED"/>
    <property type="match status" value="1"/>
</dbReference>
<dbReference type="InterPro" id="IPR052895">
    <property type="entry name" value="HetReg/Transcr_Mod"/>
</dbReference>
<proteinExistence type="predicted"/>
<name>A0AA40DEB0_9PEZI</name>
<keyword evidence="3" id="KW-1185">Reference proteome</keyword>
<evidence type="ECO:0000313" key="3">
    <source>
        <dbReference type="Proteomes" id="UP001174997"/>
    </source>
</evidence>
<dbReference type="PANTHER" id="PTHR24148:SF73">
    <property type="entry name" value="HET DOMAIN PROTEIN (AFU_ORTHOLOGUE AFUA_8G01020)"/>
    <property type="match status" value="1"/>
</dbReference>
<protein>
    <submittedName>
        <fullName evidence="2">Heterokaryon incompatibility protein-domain-containing protein</fullName>
    </submittedName>
</protein>
<reference evidence="2" key="1">
    <citation type="submission" date="2023-06" db="EMBL/GenBank/DDBJ databases">
        <title>Genome-scale phylogeny and comparative genomics of the fungal order Sordariales.</title>
        <authorList>
            <consortium name="Lawrence Berkeley National Laboratory"/>
            <person name="Hensen N."/>
            <person name="Bonometti L."/>
            <person name="Westerberg I."/>
            <person name="Brannstrom I.O."/>
            <person name="Guillou S."/>
            <person name="Cros-Aarteil S."/>
            <person name="Calhoun S."/>
            <person name="Haridas S."/>
            <person name="Kuo A."/>
            <person name="Mondo S."/>
            <person name="Pangilinan J."/>
            <person name="Riley R."/>
            <person name="Labutti K."/>
            <person name="Andreopoulos B."/>
            <person name="Lipzen A."/>
            <person name="Chen C."/>
            <person name="Yanf M."/>
            <person name="Daum C."/>
            <person name="Ng V."/>
            <person name="Clum A."/>
            <person name="Steindorff A."/>
            <person name="Ohm R."/>
            <person name="Martin F."/>
            <person name="Silar P."/>
            <person name="Natvig D."/>
            <person name="Lalanne C."/>
            <person name="Gautier V."/>
            <person name="Ament-Velasquez S.L."/>
            <person name="Kruys A."/>
            <person name="Hutchinson M.I."/>
            <person name="Powell A.J."/>
            <person name="Barry K."/>
            <person name="Miller A.N."/>
            <person name="Grigoriev I.V."/>
            <person name="Debuchy R."/>
            <person name="Gladieux P."/>
            <person name="Thoren M.H."/>
            <person name="Johannesson H."/>
        </authorList>
    </citation>
    <scope>NUCLEOTIDE SEQUENCE</scope>
    <source>
        <strain evidence="2">CBS 307.81</strain>
    </source>
</reference>
<dbReference type="Proteomes" id="UP001174997">
    <property type="component" value="Unassembled WGS sequence"/>
</dbReference>
<evidence type="ECO:0000313" key="2">
    <source>
        <dbReference type="EMBL" id="KAK0671018.1"/>
    </source>
</evidence>
<evidence type="ECO:0000259" key="1">
    <source>
        <dbReference type="Pfam" id="PF06985"/>
    </source>
</evidence>